<sequence length="347" mass="37371">MEARSLTLVCKGGASVTARTATLVGASPVLCEALDKPLARAGELGLEEDDAETWGTALRLLEPEAQAEAALLSWDNIEPVLKLADKYDMAAVRGLCAGFLGANQADVSLDHELTSPRNSLYAATLLERYCSQPPLVPIVAPTQAAIAVCFRASTPAEANKIVRKLRELTGNSAYQDAIGVAAQARVTKALVQDLVPVVCHSCNRVVGLWGTADTSGTMPGAAAVGAGAAVAAVVYTVGKEIGERIAAHVNEDKQRRERFARELTAELCERFPDYDVIATCVSHSMEGSYVHQHAECYYLSGCSQGYEVYLIRHGDWAKFTRHGDGGWINWAMCGSRFNRSDNVVEWR</sequence>
<organism evidence="1 2">
    <name type="scientific">Edaphochlamys debaryana</name>
    <dbReference type="NCBI Taxonomy" id="47281"/>
    <lineage>
        <taxon>Eukaryota</taxon>
        <taxon>Viridiplantae</taxon>
        <taxon>Chlorophyta</taxon>
        <taxon>core chlorophytes</taxon>
        <taxon>Chlorophyceae</taxon>
        <taxon>CS clade</taxon>
        <taxon>Chlamydomonadales</taxon>
        <taxon>Chlamydomonadales incertae sedis</taxon>
        <taxon>Edaphochlamys</taxon>
    </lineage>
</organism>
<dbReference type="InterPro" id="IPR011333">
    <property type="entry name" value="SKP1/BTB/POZ_sf"/>
</dbReference>
<evidence type="ECO:0000313" key="2">
    <source>
        <dbReference type="Proteomes" id="UP000612055"/>
    </source>
</evidence>
<dbReference type="Gene3D" id="3.30.710.10">
    <property type="entry name" value="Potassium Channel Kv1.1, Chain A"/>
    <property type="match status" value="1"/>
</dbReference>
<dbReference type="AlphaFoldDB" id="A0A835XJL3"/>
<keyword evidence="2" id="KW-1185">Reference proteome</keyword>
<proteinExistence type="predicted"/>
<evidence type="ECO:0000313" key="1">
    <source>
        <dbReference type="EMBL" id="KAG2485298.1"/>
    </source>
</evidence>
<accession>A0A835XJL3</accession>
<protein>
    <submittedName>
        <fullName evidence="1">Uncharacterized protein</fullName>
    </submittedName>
</protein>
<dbReference type="OrthoDB" id="3685327at2759"/>
<dbReference type="EMBL" id="JAEHOE010000132">
    <property type="protein sequence ID" value="KAG2485298.1"/>
    <property type="molecule type" value="Genomic_DNA"/>
</dbReference>
<gene>
    <name evidence="1" type="ORF">HYH03_015972</name>
</gene>
<name>A0A835XJL3_9CHLO</name>
<reference evidence="1" key="1">
    <citation type="journal article" date="2020" name="bioRxiv">
        <title>Comparative genomics of Chlamydomonas.</title>
        <authorList>
            <person name="Craig R.J."/>
            <person name="Hasan A.R."/>
            <person name="Ness R.W."/>
            <person name="Keightley P.D."/>
        </authorList>
    </citation>
    <scope>NUCLEOTIDE SEQUENCE</scope>
    <source>
        <strain evidence="1">CCAP 11/70</strain>
    </source>
</reference>
<dbReference type="Proteomes" id="UP000612055">
    <property type="component" value="Unassembled WGS sequence"/>
</dbReference>
<comment type="caution">
    <text evidence="1">The sequence shown here is derived from an EMBL/GenBank/DDBJ whole genome shotgun (WGS) entry which is preliminary data.</text>
</comment>